<dbReference type="GO" id="GO:0005524">
    <property type="term" value="F:ATP binding"/>
    <property type="evidence" value="ECO:0007669"/>
    <property type="project" value="UniProtKB-UniRule"/>
</dbReference>
<dbReference type="InterPro" id="IPR011009">
    <property type="entry name" value="Kinase-like_dom_sf"/>
</dbReference>
<evidence type="ECO:0000256" key="3">
    <source>
        <dbReference type="ARBA" id="ARBA00022777"/>
    </source>
</evidence>
<protein>
    <recommendedName>
        <fullName evidence="6">Protein kinase domain-containing protein</fullName>
    </recommendedName>
</protein>
<evidence type="ECO:0000256" key="2">
    <source>
        <dbReference type="ARBA" id="ARBA00022741"/>
    </source>
</evidence>
<feature type="domain" description="Protein kinase" evidence="6">
    <location>
        <begin position="20"/>
        <end position="126"/>
    </location>
</feature>
<organism evidence="7 8">
    <name type="scientific">Cryptolaemus montrouzieri</name>
    <dbReference type="NCBI Taxonomy" id="559131"/>
    <lineage>
        <taxon>Eukaryota</taxon>
        <taxon>Metazoa</taxon>
        <taxon>Ecdysozoa</taxon>
        <taxon>Arthropoda</taxon>
        <taxon>Hexapoda</taxon>
        <taxon>Insecta</taxon>
        <taxon>Pterygota</taxon>
        <taxon>Neoptera</taxon>
        <taxon>Endopterygota</taxon>
        <taxon>Coleoptera</taxon>
        <taxon>Polyphaga</taxon>
        <taxon>Cucujiformia</taxon>
        <taxon>Coccinelloidea</taxon>
        <taxon>Coccinellidae</taxon>
        <taxon>Scymninae</taxon>
        <taxon>Scymnini</taxon>
        <taxon>Cryptolaemus</taxon>
    </lineage>
</organism>
<keyword evidence="8" id="KW-1185">Reference proteome</keyword>
<dbReference type="GO" id="GO:0016301">
    <property type="term" value="F:kinase activity"/>
    <property type="evidence" value="ECO:0007669"/>
    <property type="project" value="UniProtKB-KW"/>
</dbReference>
<accession>A0ABD2N669</accession>
<keyword evidence="2 5" id="KW-0547">Nucleotide-binding</keyword>
<reference evidence="7 8" key="1">
    <citation type="journal article" date="2021" name="BMC Biol.">
        <title>Horizontally acquired antibacterial genes associated with adaptive radiation of ladybird beetles.</title>
        <authorList>
            <person name="Li H.S."/>
            <person name="Tang X.F."/>
            <person name="Huang Y.H."/>
            <person name="Xu Z.Y."/>
            <person name="Chen M.L."/>
            <person name="Du X.Y."/>
            <person name="Qiu B.Y."/>
            <person name="Chen P.T."/>
            <person name="Zhang W."/>
            <person name="Slipinski A."/>
            <person name="Escalona H.E."/>
            <person name="Waterhouse R.M."/>
            <person name="Zwick A."/>
            <person name="Pang H."/>
        </authorList>
    </citation>
    <scope>NUCLEOTIDE SEQUENCE [LARGE SCALE GENOMIC DNA]</scope>
    <source>
        <strain evidence="7">SYSU2018</strain>
    </source>
</reference>
<dbReference type="InterPro" id="IPR000719">
    <property type="entry name" value="Prot_kinase_dom"/>
</dbReference>
<dbReference type="InterPro" id="IPR017441">
    <property type="entry name" value="Protein_kinase_ATP_BS"/>
</dbReference>
<dbReference type="EMBL" id="JABFTP020000062">
    <property type="protein sequence ID" value="KAL3274236.1"/>
    <property type="molecule type" value="Genomic_DNA"/>
</dbReference>
<name>A0ABD2N669_9CUCU</name>
<keyword evidence="1" id="KW-0808">Transferase</keyword>
<dbReference type="PROSITE" id="PS00107">
    <property type="entry name" value="PROTEIN_KINASE_ATP"/>
    <property type="match status" value="1"/>
</dbReference>
<comment type="caution">
    <text evidence="7">The sequence shown here is derived from an EMBL/GenBank/DDBJ whole genome shotgun (WGS) entry which is preliminary data.</text>
</comment>
<dbReference type="SUPFAM" id="SSF56112">
    <property type="entry name" value="Protein kinase-like (PK-like)"/>
    <property type="match status" value="1"/>
</dbReference>
<evidence type="ECO:0000256" key="4">
    <source>
        <dbReference type="ARBA" id="ARBA00022840"/>
    </source>
</evidence>
<dbReference type="Proteomes" id="UP001516400">
    <property type="component" value="Unassembled WGS sequence"/>
</dbReference>
<evidence type="ECO:0000259" key="6">
    <source>
        <dbReference type="PROSITE" id="PS50011"/>
    </source>
</evidence>
<dbReference type="Pfam" id="PF00069">
    <property type="entry name" value="Pkinase"/>
    <property type="match status" value="1"/>
</dbReference>
<sequence length="126" mass="14652">MDKERNSEKMGDVIAGEYEVCHERLIGHGAFAVVYKGRKIKDKNFLVAIKSITKKNLNKCQALLSKEIKILKQLTELHNENLVCMFTCQETPTHVFVVMEKNKTYAYKVILHQLTYYKIIGIYKIK</sequence>
<evidence type="ECO:0000256" key="1">
    <source>
        <dbReference type="ARBA" id="ARBA00022679"/>
    </source>
</evidence>
<feature type="binding site" evidence="5">
    <location>
        <position position="50"/>
    </location>
    <ligand>
        <name>ATP</name>
        <dbReference type="ChEBI" id="CHEBI:30616"/>
    </ligand>
</feature>
<dbReference type="InterPro" id="IPR045269">
    <property type="entry name" value="Atg1-like"/>
</dbReference>
<dbReference type="GO" id="GO:0006914">
    <property type="term" value="P:autophagy"/>
    <property type="evidence" value="ECO:0007669"/>
    <property type="project" value="UniProtKB-ARBA"/>
</dbReference>
<dbReference type="AlphaFoldDB" id="A0ABD2N669"/>
<keyword evidence="4 5" id="KW-0067">ATP-binding</keyword>
<dbReference type="PANTHER" id="PTHR24348:SF22">
    <property type="entry name" value="NON-SPECIFIC SERINE_THREONINE PROTEIN KINASE"/>
    <property type="match status" value="1"/>
</dbReference>
<dbReference type="PROSITE" id="PS50011">
    <property type="entry name" value="PROTEIN_KINASE_DOM"/>
    <property type="match status" value="1"/>
</dbReference>
<keyword evidence="3" id="KW-0418">Kinase</keyword>
<dbReference type="PANTHER" id="PTHR24348">
    <property type="entry name" value="SERINE/THREONINE-PROTEIN KINASE UNC-51-RELATED"/>
    <property type="match status" value="1"/>
</dbReference>
<dbReference type="Gene3D" id="3.30.200.20">
    <property type="entry name" value="Phosphorylase Kinase, domain 1"/>
    <property type="match status" value="1"/>
</dbReference>
<evidence type="ECO:0000313" key="8">
    <source>
        <dbReference type="Proteomes" id="UP001516400"/>
    </source>
</evidence>
<evidence type="ECO:0000256" key="5">
    <source>
        <dbReference type="PROSITE-ProRule" id="PRU10141"/>
    </source>
</evidence>
<gene>
    <name evidence="7" type="ORF">HHI36_015647</name>
</gene>
<evidence type="ECO:0000313" key="7">
    <source>
        <dbReference type="EMBL" id="KAL3274236.1"/>
    </source>
</evidence>
<proteinExistence type="predicted"/>